<organism evidence="1 2">
    <name type="scientific">Trifolium subterraneum</name>
    <name type="common">Subterranean clover</name>
    <dbReference type="NCBI Taxonomy" id="3900"/>
    <lineage>
        <taxon>Eukaryota</taxon>
        <taxon>Viridiplantae</taxon>
        <taxon>Streptophyta</taxon>
        <taxon>Embryophyta</taxon>
        <taxon>Tracheophyta</taxon>
        <taxon>Spermatophyta</taxon>
        <taxon>Magnoliopsida</taxon>
        <taxon>eudicotyledons</taxon>
        <taxon>Gunneridae</taxon>
        <taxon>Pentapetalae</taxon>
        <taxon>rosids</taxon>
        <taxon>fabids</taxon>
        <taxon>Fabales</taxon>
        <taxon>Fabaceae</taxon>
        <taxon>Papilionoideae</taxon>
        <taxon>50 kb inversion clade</taxon>
        <taxon>NPAAA clade</taxon>
        <taxon>Hologalegina</taxon>
        <taxon>IRL clade</taxon>
        <taxon>Trifolieae</taxon>
        <taxon>Trifolium</taxon>
    </lineage>
</organism>
<reference evidence="2" key="1">
    <citation type="journal article" date="2017" name="Front. Plant Sci.">
        <title>Climate Clever Clovers: New Paradigm to Reduce the Environmental Footprint of Ruminants by Breeding Low Methanogenic Forages Utilizing Haplotype Variation.</title>
        <authorList>
            <person name="Kaur P."/>
            <person name="Appels R."/>
            <person name="Bayer P.E."/>
            <person name="Keeble-Gagnere G."/>
            <person name="Wang J."/>
            <person name="Hirakawa H."/>
            <person name="Shirasawa K."/>
            <person name="Vercoe P."/>
            <person name="Stefanova K."/>
            <person name="Durmic Z."/>
            <person name="Nichols P."/>
            <person name="Revell C."/>
            <person name="Isobe S.N."/>
            <person name="Edwards D."/>
            <person name="Erskine W."/>
        </authorList>
    </citation>
    <scope>NUCLEOTIDE SEQUENCE [LARGE SCALE GENOMIC DNA]</scope>
    <source>
        <strain evidence="2">cv. Daliak</strain>
    </source>
</reference>
<sequence length="120" mass="13633">MIHSKKYISSGALQRNSICGALPFAREVIPAANRAVESHPIRLQREREMKIGKGKKENLDGVSDDGGLCSSYYNELTPAAVRSVRFELVSDTRAKRPRLHFVLRFHLADDSYCFRVFFNC</sequence>
<keyword evidence="2" id="KW-1185">Reference proteome</keyword>
<proteinExistence type="predicted"/>
<gene>
    <name evidence="1" type="ORF">TSUD_185350</name>
</gene>
<dbReference type="Proteomes" id="UP000242715">
    <property type="component" value="Unassembled WGS sequence"/>
</dbReference>
<name>A0A2Z6NVJ3_TRISU</name>
<accession>A0A2Z6NVJ3</accession>
<evidence type="ECO:0000313" key="1">
    <source>
        <dbReference type="EMBL" id="GAU48198.1"/>
    </source>
</evidence>
<dbReference type="AlphaFoldDB" id="A0A2Z6NVJ3"/>
<protein>
    <submittedName>
        <fullName evidence="1">Uncharacterized protein</fullName>
    </submittedName>
</protein>
<evidence type="ECO:0000313" key="2">
    <source>
        <dbReference type="Proteomes" id="UP000242715"/>
    </source>
</evidence>
<dbReference type="EMBL" id="DF974391">
    <property type="protein sequence ID" value="GAU48198.1"/>
    <property type="molecule type" value="Genomic_DNA"/>
</dbReference>